<dbReference type="AlphaFoldDB" id="A0A6F8XP42"/>
<feature type="region of interest" description="Disordered" evidence="1">
    <location>
        <begin position="65"/>
        <end position="115"/>
    </location>
</feature>
<feature type="compositionally biased region" description="Pro residues" evidence="1">
    <location>
        <begin position="68"/>
        <end position="86"/>
    </location>
</feature>
<evidence type="ECO:0000313" key="3">
    <source>
        <dbReference type="EMBL" id="BCB75580.1"/>
    </source>
</evidence>
<evidence type="ECO:0000256" key="2">
    <source>
        <dbReference type="SAM" id="Phobius"/>
    </source>
</evidence>
<dbReference type="KEGG" id="pfla:Pflav_019900"/>
<dbReference type="Proteomes" id="UP000502508">
    <property type="component" value="Chromosome"/>
</dbReference>
<dbReference type="RefSeq" id="WP_173035445.1">
    <property type="nucleotide sequence ID" value="NZ_AP022870.1"/>
</dbReference>
<accession>A0A6F8XP42</accession>
<name>A0A6F8XP42_9ACTN</name>
<keyword evidence="2" id="KW-0812">Transmembrane</keyword>
<protein>
    <recommendedName>
        <fullName evidence="5">PknH-like extracellular domain-containing protein</fullName>
    </recommendedName>
</protein>
<sequence>MSELDQAYRALSHEADTMRLATPEALRARADRRNRVRVTAAAVAAAIAVGSAVVGTQWVFRADGTSPAPLPPGATSSPTPPAPTSAPPTSASPTPQRATTAPPTTPSGNTAPKSIPNSAFLQVADTNGREPVVDTPSDDVLPALCDATYASDRSIDLQRSRRVTYWTAPGREGYVPDGTFRQSIRVYEPGRASRFVDELRDAVAACPSDGDRRYRTVSAPKQGDQSLMFEVRYPTKDPEGNPTGGDDVRLVSVVRIGDVVTILYETGWEAGWSAEPDVVNAFTDKAVDRIRSWLD</sequence>
<gene>
    <name evidence="3" type="ORF">Pflav_019900</name>
</gene>
<keyword evidence="4" id="KW-1185">Reference proteome</keyword>
<feature type="compositionally biased region" description="Low complexity" evidence="1">
    <location>
        <begin position="87"/>
        <end position="112"/>
    </location>
</feature>
<proteinExistence type="predicted"/>
<keyword evidence="2" id="KW-1133">Transmembrane helix</keyword>
<evidence type="ECO:0008006" key="5">
    <source>
        <dbReference type="Google" id="ProtNLM"/>
    </source>
</evidence>
<evidence type="ECO:0000256" key="1">
    <source>
        <dbReference type="SAM" id="MobiDB-lite"/>
    </source>
</evidence>
<dbReference type="EMBL" id="AP022870">
    <property type="protein sequence ID" value="BCB75580.1"/>
    <property type="molecule type" value="Genomic_DNA"/>
</dbReference>
<keyword evidence="2" id="KW-0472">Membrane</keyword>
<evidence type="ECO:0000313" key="4">
    <source>
        <dbReference type="Proteomes" id="UP000502508"/>
    </source>
</evidence>
<reference evidence="3 4" key="1">
    <citation type="submission" date="2020-03" db="EMBL/GenBank/DDBJ databases">
        <title>Whole genome shotgun sequence of Phytohabitans flavus NBRC 107702.</title>
        <authorList>
            <person name="Komaki H."/>
            <person name="Tamura T."/>
        </authorList>
    </citation>
    <scope>NUCLEOTIDE SEQUENCE [LARGE SCALE GENOMIC DNA]</scope>
    <source>
        <strain evidence="3 4">NBRC 107702</strain>
    </source>
</reference>
<feature type="transmembrane region" description="Helical" evidence="2">
    <location>
        <begin position="36"/>
        <end position="60"/>
    </location>
</feature>
<reference evidence="3 4" key="2">
    <citation type="submission" date="2020-03" db="EMBL/GenBank/DDBJ databases">
        <authorList>
            <person name="Ichikawa N."/>
            <person name="Kimura A."/>
            <person name="Kitahashi Y."/>
            <person name="Uohara A."/>
        </authorList>
    </citation>
    <scope>NUCLEOTIDE SEQUENCE [LARGE SCALE GENOMIC DNA]</scope>
    <source>
        <strain evidence="3 4">NBRC 107702</strain>
    </source>
</reference>
<organism evidence="3 4">
    <name type="scientific">Phytohabitans flavus</name>
    <dbReference type="NCBI Taxonomy" id="1076124"/>
    <lineage>
        <taxon>Bacteria</taxon>
        <taxon>Bacillati</taxon>
        <taxon>Actinomycetota</taxon>
        <taxon>Actinomycetes</taxon>
        <taxon>Micromonosporales</taxon>
        <taxon>Micromonosporaceae</taxon>
    </lineage>
</organism>